<evidence type="ECO:0000313" key="2">
    <source>
        <dbReference type="EMBL" id="KAK7295481.1"/>
    </source>
</evidence>
<dbReference type="EMBL" id="JAYKXN010000004">
    <property type="protein sequence ID" value="KAK7295489.1"/>
    <property type="molecule type" value="Genomic_DNA"/>
</dbReference>
<reference evidence="2 4" key="1">
    <citation type="submission" date="2024-01" db="EMBL/GenBank/DDBJ databases">
        <title>The genomes of 5 underutilized Papilionoideae crops provide insights into root nodulation and disease resistance.</title>
        <authorList>
            <person name="Yuan L."/>
        </authorList>
    </citation>
    <scope>NUCLEOTIDE SEQUENCE [LARGE SCALE GENOMIC DNA]</scope>
    <source>
        <strain evidence="2">LY-2023</strain>
        <tissue evidence="2">Leaf</tissue>
    </source>
</reference>
<protein>
    <submittedName>
        <fullName evidence="2">Uncharacterized protein</fullName>
    </submittedName>
</protein>
<proteinExistence type="predicted"/>
<feature type="compositionally biased region" description="Basic and acidic residues" evidence="1">
    <location>
        <begin position="97"/>
        <end position="108"/>
    </location>
</feature>
<evidence type="ECO:0000256" key="1">
    <source>
        <dbReference type="SAM" id="MobiDB-lite"/>
    </source>
</evidence>
<accession>A0AAN9JC06</accession>
<evidence type="ECO:0000313" key="4">
    <source>
        <dbReference type="Proteomes" id="UP001359559"/>
    </source>
</evidence>
<dbReference type="SUPFAM" id="SSF56112">
    <property type="entry name" value="Protein kinase-like (PK-like)"/>
    <property type="match status" value="1"/>
</dbReference>
<dbReference type="InterPro" id="IPR011009">
    <property type="entry name" value="Kinase-like_dom_sf"/>
</dbReference>
<gene>
    <name evidence="2" type="ORF">RJT34_18390</name>
    <name evidence="3" type="ORF">RJT34_18398</name>
</gene>
<dbReference type="Proteomes" id="UP001359559">
    <property type="component" value="Unassembled WGS sequence"/>
</dbReference>
<evidence type="ECO:0000313" key="3">
    <source>
        <dbReference type="EMBL" id="KAK7295489.1"/>
    </source>
</evidence>
<keyword evidence="4" id="KW-1185">Reference proteome</keyword>
<dbReference type="EMBL" id="JAYKXN010000004">
    <property type="protein sequence ID" value="KAK7295481.1"/>
    <property type="molecule type" value="Genomic_DNA"/>
</dbReference>
<organism evidence="2 4">
    <name type="scientific">Clitoria ternatea</name>
    <name type="common">Butterfly pea</name>
    <dbReference type="NCBI Taxonomy" id="43366"/>
    <lineage>
        <taxon>Eukaryota</taxon>
        <taxon>Viridiplantae</taxon>
        <taxon>Streptophyta</taxon>
        <taxon>Embryophyta</taxon>
        <taxon>Tracheophyta</taxon>
        <taxon>Spermatophyta</taxon>
        <taxon>Magnoliopsida</taxon>
        <taxon>eudicotyledons</taxon>
        <taxon>Gunneridae</taxon>
        <taxon>Pentapetalae</taxon>
        <taxon>rosids</taxon>
        <taxon>fabids</taxon>
        <taxon>Fabales</taxon>
        <taxon>Fabaceae</taxon>
        <taxon>Papilionoideae</taxon>
        <taxon>50 kb inversion clade</taxon>
        <taxon>NPAAA clade</taxon>
        <taxon>indigoferoid/millettioid clade</taxon>
        <taxon>Phaseoleae</taxon>
        <taxon>Clitoria</taxon>
    </lineage>
</organism>
<feature type="compositionally biased region" description="Polar residues" evidence="1">
    <location>
        <begin position="127"/>
        <end position="153"/>
    </location>
</feature>
<sequence>MVKGSVGRPLVRTFGKQKVSLVDWFRRCYDGGEINQMVDPFIKDSISVGCMKSYSQLAMSCLLDDGNQRPSMSDDVGVLEFVMFAMQLVESEEDDKFDGTEEEGKNDQQRPLLLFPHFMSEEGSDMRFTTTGTDESQSESKSSRVTTISGNTE</sequence>
<name>A0AAN9JC06_CLITE</name>
<comment type="caution">
    <text evidence="2">The sequence shown here is derived from an EMBL/GenBank/DDBJ whole genome shotgun (WGS) entry which is preliminary data.</text>
</comment>
<dbReference type="AlphaFoldDB" id="A0AAN9JC06"/>
<feature type="region of interest" description="Disordered" evidence="1">
    <location>
        <begin position="93"/>
        <end position="153"/>
    </location>
</feature>
<dbReference type="Gene3D" id="1.10.510.10">
    <property type="entry name" value="Transferase(Phosphotransferase) domain 1"/>
    <property type="match status" value="1"/>
</dbReference>